<dbReference type="EMBL" id="JAFBFC010000004">
    <property type="protein sequence ID" value="MBM7703609.1"/>
    <property type="molecule type" value="Genomic_DNA"/>
</dbReference>
<keyword evidence="4" id="KW-1185">Reference proteome</keyword>
<evidence type="ECO:0000259" key="2">
    <source>
        <dbReference type="Pfam" id="PF11495"/>
    </source>
</evidence>
<dbReference type="PANTHER" id="PTHR34293">
    <property type="entry name" value="HTH-TYPE TRANSCRIPTIONAL REGULATOR TRMBL2"/>
    <property type="match status" value="1"/>
</dbReference>
<protein>
    <submittedName>
        <fullName evidence="3">Sugar-specific transcriptional regulator TrmB</fullName>
    </submittedName>
</protein>
<dbReference type="Proteomes" id="UP000809829">
    <property type="component" value="Unassembled WGS sequence"/>
</dbReference>
<dbReference type="InterPro" id="IPR036390">
    <property type="entry name" value="WH_DNA-bd_sf"/>
</dbReference>
<dbReference type="InterPro" id="IPR051797">
    <property type="entry name" value="TrmB-like"/>
</dbReference>
<dbReference type="RefSeq" id="WP_205187576.1">
    <property type="nucleotide sequence ID" value="NZ_JAFBFC010000004.1"/>
</dbReference>
<evidence type="ECO:0000313" key="4">
    <source>
        <dbReference type="Proteomes" id="UP000809829"/>
    </source>
</evidence>
<reference evidence="3 4" key="1">
    <citation type="submission" date="2021-01" db="EMBL/GenBank/DDBJ databases">
        <title>Genomic Encyclopedia of Type Strains, Phase IV (KMG-IV): sequencing the most valuable type-strain genomes for metagenomic binning, comparative biology and taxonomic classification.</title>
        <authorList>
            <person name="Goeker M."/>
        </authorList>
    </citation>
    <scope>NUCLEOTIDE SEQUENCE [LARGE SCALE GENOMIC DNA]</scope>
    <source>
        <strain evidence="3 4">DSM 104297</strain>
    </source>
</reference>
<feature type="domain" description="Transcription regulator TrmB N-terminal" evidence="1">
    <location>
        <begin position="2"/>
        <end position="71"/>
    </location>
</feature>
<feature type="domain" description="Transcription regulator TrmB C-terminal" evidence="2">
    <location>
        <begin position="102"/>
        <end position="222"/>
    </location>
</feature>
<dbReference type="Pfam" id="PF01978">
    <property type="entry name" value="TrmB"/>
    <property type="match status" value="1"/>
</dbReference>
<sequence>MLQKFGFSQYESQVYEALLSSNTPLDTTSIVHSSNVPKAKIYEVLNKMSDKGMVLTTISGKKKLYLAVPLETIIQKLTATFKQDIQELKTFTPRKVTTDDHIWTLKDYQSIISEVETLILDAKQSIILSAWNEELERFLPLLEQKEKEGIDVEVLIIGKLHTSLKNLHSLHPHQDHKKLEPSQLISVDEQIILFAGIENNKWKAIKTESQPFVKFFTDFFYHDVALAHITEKYQEQLLQDDKMKRLLTRLRY</sequence>
<dbReference type="SUPFAM" id="SSF46785">
    <property type="entry name" value="Winged helix' DNA-binding domain"/>
    <property type="match status" value="1"/>
</dbReference>
<organism evidence="3 4">
    <name type="scientific">Priestia iocasae</name>
    <dbReference type="NCBI Taxonomy" id="2291674"/>
    <lineage>
        <taxon>Bacteria</taxon>
        <taxon>Bacillati</taxon>
        <taxon>Bacillota</taxon>
        <taxon>Bacilli</taxon>
        <taxon>Bacillales</taxon>
        <taxon>Bacillaceae</taxon>
        <taxon>Priestia</taxon>
    </lineage>
</organism>
<evidence type="ECO:0000259" key="1">
    <source>
        <dbReference type="Pfam" id="PF01978"/>
    </source>
</evidence>
<dbReference type="InterPro" id="IPR002831">
    <property type="entry name" value="Tscrpt_reg_TrmB_N"/>
</dbReference>
<proteinExistence type="predicted"/>
<dbReference type="PANTHER" id="PTHR34293:SF1">
    <property type="entry name" value="HTH-TYPE TRANSCRIPTIONAL REGULATOR TRMBL2"/>
    <property type="match status" value="1"/>
</dbReference>
<dbReference type="InterPro" id="IPR021586">
    <property type="entry name" value="Tscrpt_reg_TrmB_C"/>
</dbReference>
<dbReference type="CDD" id="cd09124">
    <property type="entry name" value="PLDc_like_TrmB_middle"/>
    <property type="match status" value="1"/>
</dbReference>
<dbReference type="Pfam" id="PF11495">
    <property type="entry name" value="Regulator_TrmB"/>
    <property type="match status" value="1"/>
</dbReference>
<comment type="caution">
    <text evidence="3">The sequence shown here is derived from an EMBL/GenBank/DDBJ whole genome shotgun (WGS) entry which is preliminary data.</text>
</comment>
<dbReference type="Gene3D" id="1.10.10.10">
    <property type="entry name" value="Winged helix-like DNA-binding domain superfamily/Winged helix DNA-binding domain"/>
    <property type="match status" value="1"/>
</dbReference>
<evidence type="ECO:0000313" key="3">
    <source>
        <dbReference type="EMBL" id="MBM7703609.1"/>
    </source>
</evidence>
<accession>A0ABS2QYR3</accession>
<name>A0ABS2QYR3_9BACI</name>
<gene>
    <name evidence="3" type="ORF">JOC83_002458</name>
</gene>
<dbReference type="InterPro" id="IPR036388">
    <property type="entry name" value="WH-like_DNA-bd_sf"/>
</dbReference>